<evidence type="ECO:0000256" key="4">
    <source>
        <dbReference type="ARBA" id="ARBA00011218"/>
    </source>
</evidence>
<dbReference type="EC" id="2.4.2.19" evidence="5"/>
<sequence>MYEAQFAAAVGSSAEVLRNQIRAWLAEDIGTGDITSWATIPAGTRSKAVIHVKETGILAGIPIARLVFEVVDPALEFRPLASDGDAVTKGTVLAEVEGSTHSILTGERLALNLMQRLSGIATKTRAFVEAIEGLPVRLVDTRKTTPGHRMLEKYAVRVGGGFNHRFGLYDAVMIKDNHIKGSGGITGAVRAARQAIPHTMKIEVETESIAQVEEALACGSDIIMLDNMTNDLMREAVQLIKSQSPHIIVEASGGVNLNTIRGIAETGVDVISVGGLTYSFQSLDISLDLNGKKGRPGA</sequence>
<dbReference type="FunFam" id="3.90.1170.20:FF:000001">
    <property type="entry name" value="Nicotinate-nucleotide diphosphorylase (Carboxylating)"/>
    <property type="match status" value="1"/>
</dbReference>
<evidence type="ECO:0000259" key="14">
    <source>
        <dbReference type="Pfam" id="PF02749"/>
    </source>
</evidence>
<evidence type="ECO:0000256" key="7">
    <source>
        <dbReference type="ARBA" id="ARBA00022676"/>
    </source>
</evidence>
<dbReference type="SUPFAM" id="SSF51690">
    <property type="entry name" value="Nicotinate/Quinolinate PRTase C-terminal domain-like"/>
    <property type="match status" value="1"/>
</dbReference>
<keyword evidence="16" id="KW-1185">Reference proteome</keyword>
<evidence type="ECO:0000313" key="15">
    <source>
        <dbReference type="EMBL" id="RAP73285.1"/>
    </source>
</evidence>
<evidence type="ECO:0000256" key="2">
    <source>
        <dbReference type="ARBA" id="ARBA00004893"/>
    </source>
</evidence>
<evidence type="ECO:0000256" key="5">
    <source>
        <dbReference type="ARBA" id="ARBA00011944"/>
    </source>
</evidence>
<dbReference type="GO" id="GO:0009435">
    <property type="term" value="P:NAD+ biosynthetic process"/>
    <property type="evidence" value="ECO:0007669"/>
    <property type="project" value="UniProtKB-UniPathway"/>
</dbReference>
<dbReference type="InterPro" id="IPR002638">
    <property type="entry name" value="Quinolinate_PRibosylTrfase_C"/>
</dbReference>
<evidence type="ECO:0000256" key="11">
    <source>
        <dbReference type="ARBA" id="ARBA00069173"/>
    </source>
</evidence>
<evidence type="ECO:0000256" key="10">
    <source>
        <dbReference type="ARBA" id="ARBA00047445"/>
    </source>
</evidence>
<dbReference type="GO" id="GO:0004514">
    <property type="term" value="F:nicotinate-nucleotide diphosphorylase (carboxylating) activity"/>
    <property type="evidence" value="ECO:0007669"/>
    <property type="project" value="UniProtKB-EC"/>
</dbReference>
<dbReference type="InterPro" id="IPR004393">
    <property type="entry name" value="NadC"/>
</dbReference>
<dbReference type="InterPro" id="IPR036068">
    <property type="entry name" value="Nicotinate_pribotase-like_C"/>
</dbReference>
<dbReference type="NCBIfam" id="TIGR00078">
    <property type="entry name" value="nadC"/>
    <property type="match status" value="1"/>
</dbReference>
<evidence type="ECO:0000256" key="6">
    <source>
        <dbReference type="ARBA" id="ARBA00022642"/>
    </source>
</evidence>
<dbReference type="SUPFAM" id="SSF54675">
    <property type="entry name" value="Nicotinate/Quinolinate PRTase N-terminal domain-like"/>
    <property type="match status" value="1"/>
</dbReference>
<comment type="catalytic activity">
    <reaction evidence="10">
        <text>nicotinate beta-D-ribonucleotide + CO2 + diphosphate = quinolinate + 5-phospho-alpha-D-ribose 1-diphosphate + 2 H(+)</text>
        <dbReference type="Rhea" id="RHEA:12733"/>
        <dbReference type="ChEBI" id="CHEBI:15378"/>
        <dbReference type="ChEBI" id="CHEBI:16526"/>
        <dbReference type="ChEBI" id="CHEBI:29959"/>
        <dbReference type="ChEBI" id="CHEBI:33019"/>
        <dbReference type="ChEBI" id="CHEBI:57502"/>
        <dbReference type="ChEBI" id="CHEBI:58017"/>
        <dbReference type="EC" id="2.4.2.19"/>
    </reaction>
</comment>
<evidence type="ECO:0000256" key="1">
    <source>
        <dbReference type="ARBA" id="ARBA00003237"/>
    </source>
</evidence>
<comment type="subunit">
    <text evidence="4">Hexamer formed by 3 homodimers.</text>
</comment>
<evidence type="ECO:0000259" key="13">
    <source>
        <dbReference type="Pfam" id="PF01729"/>
    </source>
</evidence>
<dbReference type="RefSeq" id="WP_112885679.1">
    <property type="nucleotide sequence ID" value="NZ_QLUW01000008.1"/>
</dbReference>
<proteinExistence type="inferred from homology"/>
<evidence type="ECO:0000256" key="9">
    <source>
        <dbReference type="ARBA" id="ARBA00033102"/>
    </source>
</evidence>
<keyword evidence="6" id="KW-0662">Pyridine nucleotide biosynthesis</keyword>
<dbReference type="PIRSF" id="PIRSF006250">
    <property type="entry name" value="NadC_ModD"/>
    <property type="match status" value="1"/>
</dbReference>
<evidence type="ECO:0000313" key="16">
    <source>
        <dbReference type="Proteomes" id="UP000249260"/>
    </source>
</evidence>
<evidence type="ECO:0000256" key="3">
    <source>
        <dbReference type="ARBA" id="ARBA00009400"/>
    </source>
</evidence>
<name>A0A328TX14_9BACL</name>
<feature type="domain" description="Quinolinate phosphoribosyl transferase C-terminal" evidence="13">
    <location>
        <begin position="120"/>
        <end position="288"/>
    </location>
</feature>
<dbReference type="AlphaFoldDB" id="A0A328TX14"/>
<dbReference type="FunFam" id="3.20.20.70:FF:000030">
    <property type="entry name" value="Nicotinate-nucleotide pyrophosphorylase, carboxylating"/>
    <property type="match status" value="1"/>
</dbReference>
<dbReference type="InterPro" id="IPR027277">
    <property type="entry name" value="NadC/ModD"/>
</dbReference>
<dbReference type="PANTHER" id="PTHR32179:SF3">
    <property type="entry name" value="NICOTINATE-NUCLEOTIDE PYROPHOSPHORYLASE [CARBOXYLATING]"/>
    <property type="match status" value="1"/>
</dbReference>
<dbReference type="Pfam" id="PF01729">
    <property type="entry name" value="QRPTase_C"/>
    <property type="match status" value="1"/>
</dbReference>
<evidence type="ECO:0000256" key="12">
    <source>
        <dbReference type="PIRNR" id="PIRNR006250"/>
    </source>
</evidence>
<comment type="function">
    <text evidence="1">Involved in the catabolism of quinolinic acid (QA).</text>
</comment>
<keyword evidence="8 12" id="KW-0808">Transferase</keyword>
<dbReference type="InterPro" id="IPR022412">
    <property type="entry name" value="Quinolinate_PRibosylTrfase_N"/>
</dbReference>
<comment type="similarity">
    <text evidence="3 12">Belongs to the NadC/ModD family.</text>
</comment>
<dbReference type="UniPathway" id="UPA00253">
    <property type="reaction ID" value="UER00331"/>
</dbReference>
<gene>
    <name evidence="15" type="primary">nadC</name>
    <name evidence="15" type="ORF">DL346_27870</name>
</gene>
<comment type="pathway">
    <text evidence="2">Cofactor biosynthesis; NAD(+) biosynthesis; nicotinate D-ribonucleotide from quinolinate: step 1/1.</text>
</comment>
<reference evidence="15 16" key="1">
    <citation type="submission" date="2018-06" db="EMBL/GenBank/DDBJ databases">
        <title>Paenibacillus montanisoli sp. nov., isolated from mountain area soil.</title>
        <authorList>
            <person name="Wu M."/>
        </authorList>
    </citation>
    <scope>NUCLEOTIDE SEQUENCE [LARGE SCALE GENOMIC DNA]</scope>
    <source>
        <strain evidence="15 16">RA17</strain>
    </source>
</reference>
<protein>
    <recommendedName>
        <fullName evidence="11">Probable nicotinate-nucleotide pyrophosphorylase [carboxylating]</fullName>
        <ecNumber evidence="5">2.4.2.19</ecNumber>
    </recommendedName>
    <alternativeName>
        <fullName evidence="9">Quinolinate phosphoribosyltransferase [decarboxylating]</fullName>
    </alternativeName>
</protein>
<evidence type="ECO:0000256" key="8">
    <source>
        <dbReference type="ARBA" id="ARBA00022679"/>
    </source>
</evidence>
<dbReference type="Pfam" id="PF02749">
    <property type="entry name" value="QRPTase_N"/>
    <property type="match status" value="1"/>
</dbReference>
<dbReference type="InterPro" id="IPR037128">
    <property type="entry name" value="Quinolinate_PRibosylTase_N_sf"/>
</dbReference>
<dbReference type="GO" id="GO:0034213">
    <property type="term" value="P:quinolinate catabolic process"/>
    <property type="evidence" value="ECO:0007669"/>
    <property type="project" value="TreeGrafter"/>
</dbReference>
<dbReference type="Proteomes" id="UP000249260">
    <property type="component" value="Unassembled WGS sequence"/>
</dbReference>
<dbReference type="Gene3D" id="3.20.20.70">
    <property type="entry name" value="Aldolase class I"/>
    <property type="match status" value="1"/>
</dbReference>
<comment type="caution">
    <text evidence="15">The sequence shown here is derived from an EMBL/GenBank/DDBJ whole genome shotgun (WGS) entry which is preliminary data.</text>
</comment>
<keyword evidence="7 12" id="KW-0328">Glycosyltransferase</keyword>
<accession>A0A328TX14</accession>
<dbReference type="CDD" id="cd01572">
    <property type="entry name" value="QPRTase"/>
    <property type="match status" value="1"/>
</dbReference>
<dbReference type="PANTHER" id="PTHR32179">
    <property type="entry name" value="NICOTINATE-NUCLEOTIDE PYROPHOSPHORYLASE [CARBOXYLATING]"/>
    <property type="match status" value="1"/>
</dbReference>
<organism evidence="15 16">
    <name type="scientific">Paenibacillus montanisoli</name>
    <dbReference type="NCBI Taxonomy" id="2081970"/>
    <lineage>
        <taxon>Bacteria</taxon>
        <taxon>Bacillati</taxon>
        <taxon>Bacillota</taxon>
        <taxon>Bacilli</taxon>
        <taxon>Bacillales</taxon>
        <taxon>Paenibacillaceae</taxon>
        <taxon>Paenibacillus</taxon>
    </lineage>
</organism>
<feature type="domain" description="Quinolinate phosphoribosyl transferase N-terminal" evidence="14">
    <location>
        <begin position="33"/>
        <end position="118"/>
    </location>
</feature>
<dbReference type="InterPro" id="IPR013785">
    <property type="entry name" value="Aldolase_TIM"/>
</dbReference>
<dbReference type="OrthoDB" id="9782546at2"/>
<dbReference type="GO" id="GO:0005737">
    <property type="term" value="C:cytoplasm"/>
    <property type="evidence" value="ECO:0007669"/>
    <property type="project" value="TreeGrafter"/>
</dbReference>
<dbReference type="EMBL" id="QLUW01000008">
    <property type="protein sequence ID" value="RAP73285.1"/>
    <property type="molecule type" value="Genomic_DNA"/>
</dbReference>
<dbReference type="Gene3D" id="3.90.1170.20">
    <property type="entry name" value="Quinolinate phosphoribosyl transferase, N-terminal domain"/>
    <property type="match status" value="1"/>
</dbReference>